<reference evidence="1 2" key="1">
    <citation type="journal article" date="2019" name="Commun. Biol.">
        <title>The bagworm genome reveals a unique fibroin gene that provides high tensile strength.</title>
        <authorList>
            <person name="Kono N."/>
            <person name="Nakamura H."/>
            <person name="Ohtoshi R."/>
            <person name="Tomita M."/>
            <person name="Numata K."/>
            <person name="Arakawa K."/>
        </authorList>
    </citation>
    <scope>NUCLEOTIDE SEQUENCE [LARGE SCALE GENOMIC DNA]</scope>
</reference>
<dbReference type="OrthoDB" id="411871at2759"/>
<organism evidence="1 2">
    <name type="scientific">Eumeta variegata</name>
    <name type="common">Bagworm moth</name>
    <name type="synonym">Eumeta japonica</name>
    <dbReference type="NCBI Taxonomy" id="151549"/>
    <lineage>
        <taxon>Eukaryota</taxon>
        <taxon>Metazoa</taxon>
        <taxon>Ecdysozoa</taxon>
        <taxon>Arthropoda</taxon>
        <taxon>Hexapoda</taxon>
        <taxon>Insecta</taxon>
        <taxon>Pterygota</taxon>
        <taxon>Neoptera</taxon>
        <taxon>Endopterygota</taxon>
        <taxon>Lepidoptera</taxon>
        <taxon>Glossata</taxon>
        <taxon>Ditrysia</taxon>
        <taxon>Tineoidea</taxon>
        <taxon>Psychidae</taxon>
        <taxon>Oiketicinae</taxon>
        <taxon>Eumeta</taxon>
    </lineage>
</organism>
<protein>
    <submittedName>
        <fullName evidence="1">Uncharacterized protein</fullName>
    </submittedName>
</protein>
<dbReference type="AlphaFoldDB" id="A0A4C2A7H1"/>
<proteinExistence type="predicted"/>
<sequence>MDAALTERALTIEMVKSVGSCDQVDDVVETYTEYIRHACDVGIPSRNSERRLKLPWWIPELEGLKKDARTKKRHIRNAASTRREHEVEEYVQAIKVYERAMAEAQTAS</sequence>
<dbReference type="Proteomes" id="UP000299102">
    <property type="component" value="Unassembled WGS sequence"/>
</dbReference>
<keyword evidence="2" id="KW-1185">Reference proteome</keyword>
<evidence type="ECO:0000313" key="2">
    <source>
        <dbReference type="Proteomes" id="UP000299102"/>
    </source>
</evidence>
<evidence type="ECO:0000313" key="1">
    <source>
        <dbReference type="EMBL" id="GBP96048.1"/>
    </source>
</evidence>
<gene>
    <name evidence="1" type="ORF">EVAR_63147_1</name>
</gene>
<accession>A0A4C2A7H1</accession>
<comment type="caution">
    <text evidence="1">The sequence shown here is derived from an EMBL/GenBank/DDBJ whole genome shotgun (WGS) entry which is preliminary data.</text>
</comment>
<dbReference type="EMBL" id="BGZK01002725">
    <property type="protein sequence ID" value="GBP96048.1"/>
    <property type="molecule type" value="Genomic_DNA"/>
</dbReference>
<name>A0A4C2A7H1_EUMVA</name>